<evidence type="ECO:0000256" key="1">
    <source>
        <dbReference type="ARBA" id="ARBA00001974"/>
    </source>
</evidence>
<dbReference type="PROSITE" id="PS51257">
    <property type="entry name" value="PROKAR_LIPOPROTEIN"/>
    <property type="match status" value="1"/>
</dbReference>
<dbReference type="Gene3D" id="3.50.50.60">
    <property type="entry name" value="FAD/NAD(P)-binding domain"/>
    <property type="match status" value="1"/>
</dbReference>
<proteinExistence type="inferred from homology"/>
<dbReference type="PIRSF" id="PIRSF000137">
    <property type="entry name" value="Alcohol_oxidase"/>
    <property type="match status" value="1"/>
</dbReference>
<keyword evidence="4 5" id="KW-0274">FAD</keyword>
<dbReference type="SUPFAM" id="SSF54373">
    <property type="entry name" value="FAD-linked reductases, C-terminal domain"/>
    <property type="match status" value="1"/>
</dbReference>
<dbReference type="Pfam" id="PF05199">
    <property type="entry name" value="GMC_oxred_C"/>
    <property type="match status" value="1"/>
</dbReference>
<evidence type="ECO:0000313" key="8">
    <source>
        <dbReference type="EMBL" id="SKM89355.1"/>
    </source>
</evidence>
<name>A0A1T8U9I6_9MYCO</name>
<dbReference type="AlphaFoldDB" id="A0A1T8U9I6"/>
<feature type="binding site" evidence="5">
    <location>
        <position position="494"/>
    </location>
    <ligand>
        <name>FAD</name>
        <dbReference type="ChEBI" id="CHEBI:57692"/>
    </ligand>
</feature>
<dbReference type="EC" id="1.1.99.1" evidence="8"/>
<dbReference type="InterPro" id="IPR036188">
    <property type="entry name" value="FAD/NAD-bd_sf"/>
</dbReference>
<dbReference type="Pfam" id="PF00732">
    <property type="entry name" value="GMC_oxred_N"/>
    <property type="match status" value="1"/>
</dbReference>
<dbReference type="GO" id="GO:0008812">
    <property type="term" value="F:choline dehydrogenase activity"/>
    <property type="evidence" value="ECO:0007669"/>
    <property type="project" value="UniProtKB-EC"/>
</dbReference>
<accession>A0A1T8U9I6</accession>
<protein>
    <submittedName>
        <fullName evidence="8">Glucose-methanol-choline oxidoreductase</fullName>
        <ecNumber evidence="8">1.1.99.-</ecNumber>
        <ecNumber evidence="8">1.1.99.1</ecNumber>
    </submittedName>
</protein>
<dbReference type="InterPro" id="IPR000172">
    <property type="entry name" value="GMC_OxRdtase_N"/>
</dbReference>
<feature type="domain" description="Glucose-methanol-choline oxidoreductase C-terminal" evidence="7">
    <location>
        <begin position="381"/>
        <end position="513"/>
    </location>
</feature>
<evidence type="ECO:0000256" key="5">
    <source>
        <dbReference type="PIRSR" id="PIRSR000137-2"/>
    </source>
</evidence>
<evidence type="ECO:0000259" key="6">
    <source>
        <dbReference type="Pfam" id="PF00732"/>
    </source>
</evidence>
<reference evidence="8 9" key="1">
    <citation type="submission" date="2016-11" db="EMBL/GenBank/DDBJ databases">
        <authorList>
            <consortium name="Pathogen Informatics"/>
        </authorList>
    </citation>
    <scope>NUCLEOTIDE SEQUENCE [LARGE SCALE GENOMIC DNA]</scope>
    <source>
        <strain evidence="8 9">911</strain>
    </source>
</reference>
<dbReference type="SUPFAM" id="SSF51905">
    <property type="entry name" value="FAD/NAD(P)-binding domain"/>
    <property type="match status" value="1"/>
</dbReference>
<keyword evidence="8" id="KW-0560">Oxidoreductase</keyword>
<dbReference type="PANTHER" id="PTHR11552:SF147">
    <property type="entry name" value="CHOLINE DEHYDROGENASE, MITOCHONDRIAL"/>
    <property type="match status" value="1"/>
</dbReference>
<organism evidence="8 9">
    <name type="scientific">Mycobacteroides abscessus subsp. massiliense</name>
    <dbReference type="NCBI Taxonomy" id="1962118"/>
    <lineage>
        <taxon>Bacteria</taxon>
        <taxon>Bacillati</taxon>
        <taxon>Actinomycetota</taxon>
        <taxon>Actinomycetes</taxon>
        <taxon>Mycobacteriales</taxon>
        <taxon>Mycobacteriaceae</taxon>
        <taxon>Mycobacteroides</taxon>
        <taxon>Mycobacteroides abscessus</taxon>
    </lineage>
</organism>
<dbReference type="EMBL" id="FVGW01000018">
    <property type="protein sequence ID" value="SKM89355.1"/>
    <property type="molecule type" value="Genomic_DNA"/>
</dbReference>
<feature type="binding site" evidence="5">
    <location>
        <position position="95"/>
    </location>
    <ligand>
        <name>FAD</name>
        <dbReference type="ChEBI" id="CHEBI:57692"/>
    </ligand>
</feature>
<dbReference type="InterPro" id="IPR012132">
    <property type="entry name" value="GMC_OxRdtase"/>
</dbReference>
<evidence type="ECO:0000256" key="3">
    <source>
        <dbReference type="ARBA" id="ARBA00022630"/>
    </source>
</evidence>
<dbReference type="EC" id="1.1.99.-" evidence="8"/>
<dbReference type="GO" id="GO:0050660">
    <property type="term" value="F:flavin adenine dinucleotide binding"/>
    <property type="evidence" value="ECO:0007669"/>
    <property type="project" value="InterPro"/>
</dbReference>
<gene>
    <name evidence="8" type="primary">alkJ_2</name>
    <name evidence="8" type="ORF">SAMEA2259716_05407</name>
</gene>
<evidence type="ECO:0000256" key="2">
    <source>
        <dbReference type="ARBA" id="ARBA00010790"/>
    </source>
</evidence>
<keyword evidence="3" id="KW-0285">Flavoprotein</keyword>
<dbReference type="Gene3D" id="3.30.560.10">
    <property type="entry name" value="Glucose Oxidase, domain 3"/>
    <property type="match status" value="1"/>
</dbReference>
<evidence type="ECO:0000313" key="9">
    <source>
        <dbReference type="Proteomes" id="UP000190074"/>
    </source>
</evidence>
<feature type="domain" description="Glucose-methanol-choline oxidoreductase N-terminal" evidence="6">
    <location>
        <begin position="9"/>
        <end position="309"/>
    </location>
</feature>
<dbReference type="RefSeq" id="WP_005101376.1">
    <property type="nucleotide sequence ID" value="NZ_FVGW01000018.1"/>
</dbReference>
<comment type="similarity">
    <text evidence="2">Belongs to the GMC oxidoreductase family.</text>
</comment>
<evidence type="ECO:0000256" key="4">
    <source>
        <dbReference type="ARBA" id="ARBA00022827"/>
    </source>
</evidence>
<dbReference type="InterPro" id="IPR007867">
    <property type="entry name" value="GMC_OxRtase_C"/>
</dbReference>
<sequence>MSRNNQFADYVVIGGGSAGCVAANRLSEDPNCLVMLIEAGGPDEVPQIHDVSMSSLFYIWGAAWGGDDTGIDWGYQSVPQKHLKQRQIVHLRGKVMGGSSAVNAMMWVRGNKLDYDRWEREGATGWSYADVLPYFEKLENFLGKPDPLRGVSGPTTVWPHQNLTALAEIFFDAADELGYVSESRDYNSAVQENFAFPYQVNLTPDGTRCSSAVSHIKPIAERANLSVRTRAHVTKLNIVSGVVKNIEYVSGGRRGVVNVGSGVVLSAGVFETPKLLMLSGIGPAAEMTRLGLPCDYDSPSMCGNLQDHPYSPLIYDSPVSHPSVNMVSEAGMFLRSSLIDATIPPDLQITFGTPTLYPVAFPEPDGHSGAGFTISPTIIQPKSRGTVRMVSTDPMANLEVDPNYLSDPADLAVIMEGVQICRDLTDTKALKAVRGEEIRPGRGMSEADLEDYIRSTLTTTFHPSGTCRMGGDGESVVDPTLLVRGAENVWVADGSVMPYLPTGNPNAAAMMIGARVADFIKDRLGESK</sequence>
<dbReference type="PANTHER" id="PTHR11552">
    <property type="entry name" value="GLUCOSE-METHANOL-CHOLINE GMC OXIDOREDUCTASE"/>
    <property type="match status" value="1"/>
</dbReference>
<feature type="binding site" evidence="5">
    <location>
        <position position="233"/>
    </location>
    <ligand>
        <name>FAD</name>
        <dbReference type="ChEBI" id="CHEBI:57692"/>
    </ligand>
</feature>
<comment type="cofactor">
    <cofactor evidence="1 5">
        <name>FAD</name>
        <dbReference type="ChEBI" id="CHEBI:57692"/>
    </cofactor>
</comment>
<evidence type="ECO:0000259" key="7">
    <source>
        <dbReference type="Pfam" id="PF05199"/>
    </source>
</evidence>
<dbReference type="Proteomes" id="UP000190074">
    <property type="component" value="Unassembled WGS sequence"/>
</dbReference>